<dbReference type="Proteomes" id="UP000813463">
    <property type="component" value="Chromosome 6"/>
</dbReference>
<evidence type="ECO:0000313" key="2">
    <source>
        <dbReference type="RefSeq" id="XP_056688426.1"/>
    </source>
</evidence>
<name>A0ABM3QYG7_SPIOL</name>
<dbReference type="PANTHER" id="PTHR33710:SF80">
    <property type="entry name" value="ENDONUCLEASE_EXONUCLEASE_PHOSPHATASE"/>
    <property type="match status" value="1"/>
</dbReference>
<dbReference type="SUPFAM" id="SSF56219">
    <property type="entry name" value="DNase I-like"/>
    <property type="match status" value="1"/>
</dbReference>
<dbReference type="GeneID" id="130463350"/>
<gene>
    <name evidence="2" type="primary">LOC130463350</name>
</gene>
<dbReference type="PANTHER" id="PTHR33710">
    <property type="entry name" value="BNAC02G09200D PROTEIN"/>
    <property type="match status" value="1"/>
</dbReference>
<proteinExistence type="predicted"/>
<evidence type="ECO:0000313" key="1">
    <source>
        <dbReference type="Proteomes" id="UP000813463"/>
    </source>
</evidence>
<keyword evidence="1" id="KW-1185">Reference proteome</keyword>
<accession>A0ABM3QYG7</accession>
<evidence type="ECO:0008006" key="3">
    <source>
        <dbReference type="Google" id="ProtNLM"/>
    </source>
</evidence>
<protein>
    <recommendedName>
        <fullName evidence="3">Reverse transcriptase domain-containing protein</fullName>
    </recommendedName>
</protein>
<sequence>MLNLCTWNIRGLNEPSKITKVKKLVSSYNIKLIALLETRVKSSKYQSIMNKFGHSWAWENNYLHCPRGRIWLGWQTNCVTVKVVRCNTQFIQCEVIDQQCVHCFFFTAGYGLHTIDDRKSLWHDLGDISSADRVNGGIVTLAEIKVFSEFVDSYQLYELQSKGHFYSWHKGGDITKTASRIDRCLGNGEWMNVKGDVCSEYLNSSLCDHCPILVKCIPESHGGGRPFRFLNYLVEHDDFLPFVEHCWKEPLSGSGMLLVWEKLKLVKLKLKTVHKQEFQGISIKERNRVNRITELIDDNSNKLVMPAEIQGEVLKFYGQLLGTTANSLPLIDLPTMRAGPTLSNSARLSLCQPVTEREIDLALKGINDNKAPGIDGFNAVFFKKTWGIIKTDVYAAVMDFFANKKMLKQVKCTTVTLVPKVPNPSKVKEFRPIACCTTIYKIISKILTSRLQKVIGSIVSDCQAGLFQEESSQITSYWPLSL</sequence>
<dbReference type="Gene3D" id="3.60.10.10">
    <property type="entry name" value="Endonuclease/exonuclease/phosphatase"/>
    <property type="match status" value="1"/>
</dbReference>
<reference evidence="1" key="1">
    <citation type="journal article" date="2021" name="Nat. Commun.">
        <title>Genomic analyses provide insights into spinach domestication and the genetic basis of agronomic traits.</title>
        <authorList>
            <person name="Cai X."/>
            <person name="Sun X."/>
            <person name="Xu C."/>
            <person name="Sun H."/>
            <person name="Wang X."/>
            <person name="Ge C."/>
            <person name="Zhang Z."/>
            <person name="Wang Q."/>
            <person name="Fei Z."/>
            <person name="Jiao C."/>
            <person name="Wang Q."/>
        </authorList>
    </citation>
    <scope>NUCLEOTIDE SEQUENCE [LARGE SCALE GENOMIC DNA]</scope>
    <source>
        <strain evidence="1">cv. Varoflay</strain>
    </source>
</reference>
<dbReference type="InterPro" id="IPR036691">
    <property type="entry name" value="Endo/exonu/phosph_ase_sf"/>
</dbReference>
<reference evidence="2" key="2">
    <citation type="submission" date="2025-08" db="UniProtKB">
        <authorList>
            <consortium name="RefSeq"/>
        </authorList>
    </citation>
    <scope>IDENTIFICATION</scope>
    <source>
        <tissue evidence="2">Leaf</tissue>
    </source>
</reference>
<organism evidence="1 2">
    <name type="scientific">Spinacia oleracea</name>
    <name type="common">Spinach</name>
    <dbReference type="NCBI Taxonomy" id="3562"/>
    <lineage>
        <taxon>Eukaryota</taxon>
        <taxon>Viridiplantae</taxon>
        <taxon>Streptophyta</taxon>
        <taxon>Embryophyta</taxon>
        <taxon>Tracheophyta</taxon>
        <taxon>Spermatophyta</taxon>
        <taxon>Magnoliopsida</taxon>
        <taxon>eudicotyledons</taxon>
        <taxon>Gunneridae</taxon>
        <taxon>Pentapetalae</taxon>
        <taxon>Caryophyllales</taxon>
        <taxon>Chenopodiaceae</taxon>
        <taxon>Chenopodioideae</taxon>
        <taxon>Anserineae</taxon>
        <taxon>Spinacia</taxon>
    </lineage>
</organism>
<dbReference type="RefSeq" id="XP_056688426.1">
    <property type="nucleotide sequence ID" value="XM_056832448.1"/>
</dbReference>